<dbReference type="InterPro" id="IPR002869">
    <property type="entry name" value="Pyrv_flavodox_OxRed_cen"/>
</dbReference>
<dbReference type="InterPro" id="IPR019752">
    <property type="entry name" value="Pyrv/ketoisovalerate_OxRed_cat"/>
</dbReference>
<dbReference type="InterPro" id="IPR052198">
    <property type="entry name" value="IorB_Oxidoreductase"/>
</dbReference>
<comment type="caution">
    <text evidence="4">The sequence shown here is derived from an EMBL/GenBank/DDBJ whole genome shotgun (WGS) entry which is preliminary data.</text>
</comment>
<sequence length="513" mass="55377">MSLDLTQLDPKPATANDGGIIKMAILAVGGQGGGVLTDWITSLAEANGYVAQSTSVPGVAQRTGATIYYVEMMPDPGVVPIFSLTPAPGDVDIVVASEIMEAGRAVTRGFVTDDRTHVVASSHRIYAVSEKTVPGDGILASDPVVERVNKAARAFTCLDLQDIAVKRASHISASMFGALAGSGALPFERASFEDTIRASGRGVDASLAAFADAFDASQSAQEPAEDTAPADDTPKRALHVPARQKQAWDALAARLSELPEGAREMGLHGLEKVVDFQDTAYGHEYLDLLTRTAGDDTALARALAKHLANAMCYDDVIKVADHKTRGRRAEGVRRHMGVTETDVIQVTEYMHPRAEEVIGLMPTGVARRVAASKRGTALVERMFAKGRRWRSDRLGPFLLLSTLASLRPVRRRLYRHAQEIAHRDAWLARIERLAKTNPPLAIETANARRLIKGYSDTFERGQTKFDIVMTGIDMVAERDDGAEWARRLVTAATNDVSAEPVEGVVATIRSFAE</sequence>
<evidence type="ECO:0000313" key="4">
    <source>
        <dbReference type="EMBL" id="MZR14493.1"/>
    </source>
</evidence>
<accession>A0A845M9L7</accession>
<proteinExistence type="predicted"/>
<feature type="domain" description="Pyruvate/ketoisovalerate oxidoreductase catalytic" evidence="2">
    <location>
        <begin position="29"/>
        <end position="214"/>
    </location>
</feature>
<keyword evidence="5" id="KW-1185">Reference proteome</keyword>
<dbReference type="AlphaFoldDB" id="A0A845M9L7"/>
<evidence type="ECO:0000256" key="1">
    <source>
        <dbReference type="ARBA" id="ARBA00023002"/>
    </source>
</evidence>
<evidence type="ECO:0000259" key="3">
    <source>
        <dbReference type="Pfam" id="PF20169"/>
    </source>
</evidence>
<dbReference type="Gene3D" id="3.40.920.10">
    <property type="entry name" value="Pyruvate-ferredoxin oxidoreductase, PFOR, domain III"/>
    <property type="match status" value="1"/>
</dbReference>
<dbReference type="PANTHER" id="PTHR43854:SF1">
    <property type="entry name" value="INDOLEPYRUVATE OXIDOREDUCTASE SUBUNIT IORB"/>
    <property type="match status" value="1"/>
</dbReference>
<dbReference type="NCBIfam" id="NF006179">
    <property type="entry name" value="PRK08312.1"/>
    <property type="match status" value="1"/>
</dbReference>
<dbReference type="RefSeq" id="WP_161352610.1">
    <property type="nucleotide sequence ID" value="NZ_WTUX01000019.1"/>
</dbReference>
<keyword evidence="1" id="KW-0560">Oxidoreductase</keyword>
<dbReference type="EMBL" id="WTUX01000019">
    <property type="protein sequence ID" value="MZR14493.1"/>
    <property type="molecule type" value="Genomic_DNA"/>
</dbReference>
<protein>
    <submittedName>
        <fullName evidence="4">Indolepyruvate oxidoreductase subunit beta family protein</fullName>
    </submittedName>
</protein>
<dbReference type="Pfam" id="PF20169">
    <property type="entry name" value="DUF6537"/>
    <property type="match status" value="1"/>
</dbReference>
<dbReference type="Proteomes" id="UP000467322">
    <property type="component" value="Unassembled WGS sequence"/>
</dbReference>
<name>A0A845M9L7_9RHOB</name>
<dbReference type="Pfam" id="PF01558">
    <property type="entry name" value="POR"/>
    <property type="match status" value="1"/>
</dbReference>
<evidence type="ECO:0000313" key="5">
    <source>
        <dbReference type="Proteomes" id="UP000467322"/>
    </source>
</evidence>
<dbReference type="PANTHER" id="PTHR43854">
    <property type="entry name" value="INDOLEPYRUVATE OXIDOREDUCTASE SUBUNIT IORB"/>
    <property type="match status" value="1"/>
</dbReference>
<organism evidence="4 5">
    <name type="scientific">Maritimibacter harenae</name>
    <dbReference type="NCBI Taxonomy" id="2606218"/>
    <lineage>
        <taxon>Bacteria</taxon>
        <taxon>Pseudomonadati</taxon>
        <taxon>Pseudomonadota</taxon>
        <taxon>Alphaproteobacteria</taxon>
        <taxon>Rhodobacterales</taxon>
        <taxon>Roseobacteraceae</taxon>
        <taxon>Maritimibacter</taxon>
    </lineage>
</organism>
<keyword evidence="4" id="KW-0670">Pyruvate</keyword>
<dbReference type="InterPro" id="IPR046667">
    <property type="entry name" value="DUF6537"/>
</dbReference>
<reference evidence="4 5" key="1">
    <citation type="submission" date="2019-12" db="EMBL/GenBank/DDBJ databases">
        <title>Maritimibacter sp. nov. sp. isolated from sea sand.</title>
        <authorList>
            <person name="Kim J."/>
            <person name="Jeong S.E."/>
            <person name="Jung H.S."/>
            <person name="Jeon C.O."/>
        </authorList>
    </citation>
    <scope>NUCLEOTIDE SEQUENCE [LARGE SCALE GENOMIC DNA]</scope>
    <source>
        <strain evidence="4 5">DP07</strain>
    </source>
</reference>
<dbReference type="GO" id="GO:0016903">
    <property type="term" value="F:oxidoreductase activity, acting on the aldehyde or oxo group of donors"/>
    <property type="evidence" value="ECO:0007669"/>
    <property type="project" value="InterPro"/>
</dbReference>
<evidence type="ECO:0000259" key="2">
    <source>
        <dbReference type="Pfam" id="PF01558"/>
    </source>
</evidence>
<feature type="domain" description="DUF6537" evidence="3">
    <location>
        <begin position="267"/>
        <end position="469"/>
    </location>
</feature>
<gene>
    <name evidence="4" type="ORF">GQE99_15850</name>
</gene>